<dbReference type="InterPro" id="IPR036514">
    <property type="entry name" value="SGNH_hydro_sf"/>
</dbReference>
<dbReference type="GO" id="GO:0004622">
    <property type="term" value="F:phosphatidylcholine lysophospholipase activity"/>
    <property type="evidence" value="ECO:0007669"/>
    <property type="project" value="TreeGrafter"/>
</dbReference>
<dbReference type="PANTHER" id="PTHR30383">
    <property type="entry name" value="THIOESTERASE 1/PROTEASE 1/LYSOPHOSPHOLIPASE L1"/>
    <property type="match status" value="1"/>
</dbReference>
<accession>A0A401IUI0</accession>
<reference evidence="3" key="1">
    <citation type="journal article" date="2019" name="Int. J. Syst. Evol. Microbiol.">
        <title>Lactobacillus salitolerans sp. nov., a novel lactic acid bacterium isolated from spent mushroom substrates.</title>
        <authorList>
            <person name="Tohno M."/>
            <person name="Tanizawa Y."/>
            <person name="Kojima Y."/>
            <person name="Sakamoto M."/>
            <person name="Nakamura Y."/>
            <person name="Ohkuma M."/>
            <person name="Kobayashi H."/>
        </authorList>
    </citation>
    <scope>NUCLEOTIDE SEQUENCE [LARGE SCALE GENOMIC DNA]</scope>
    <source>
        <strain evidence="3">YK43</strain>
    </source>
</reference>
<evidence type="ECO:0000259" key="1">
    <source>
        <dbReference type="Pfam" id="PF13472"/>
    </source>
</evidence>
<evidence type="ECO:0000313" key="2">
    <source>
        <dbReference type="EMBL" id="GBG95184.1"/>
    </source>
</evidence>
<protein>
    <recommendedName>
        <fullName evidence="1">SGNH hydrolase-type esterase domain-containing protein</fullName>
    </recommendedName>
</protein>
<comment type="caution">
    <text evidence="2">The sequence shown here is derived from an EMBL/GenBank/DDBJ whole genome shotgun (WGS) entry which is preliminary data.</text>
</comment>
<dbReference type="RefSeq" id="WP_124977277.1">
    <property type="nucleotide sequence ID" value="NZ_BFFP01000028.1"/>
</dbReference>
<sequence>MAVFENESDAFQNRNYRQHMDRNWNAGNKELEAQKKRMADMGNTSYEGSNEVTQARIGVDGTKHSSLNGRLDDNELEVQGARGTYANLGSREDAQDNAIVKAQSTANNKFDATQAESYLKSITALPETFANLAAIKAKYPSGKNGLMVAADNGHKYIWENNVWTDAGVYQSVGIADHSVDKAQIAYRAQYGEIVCSHVSVDFDQKRVDITHCIQINANTDRFLIGKDVVVQLEPSGKVGFFIGYSTNNTSFIVKTNVTDFKSDDIYLGWIDLSSKTYNIHANDVDIANKPNFVTNFVIASKYPAIIDIGKRTLQIPQEGYCNLFFANGKPITLSSNNKHPIDFSGITGAQTISTFVFVNEINGIISGKSTQVPGENETLIGWITWTGSRNEYYLSGLTADVVNTPSKIGTGGLNAVAIGDSITWSYNSAKWANIVSEMLNLNSMDIQGIPGSTYAVREGHDDSAVEKISGVNSDLILIAYGINDFHSNIPLGEFGNSDTKTFYGALETTYSTVLENNPSARIMVITPMKTTGYNQLPDSYTENNQGLIEEDYVNAMQKVASKYGLPIIDLYNNAGMSPFSSAQSSLYFRDGLHPNQAGEYIYARKVIEAINALS</sequence>
<dbReference type="CDD" id="cd00229">
    <property type="entry name" value="SGNH_hydrolase"/>
    <property type="match status" value="1"/>
</dbReference>
<dbReference type="Pfam" id="PF13472">
    <property type="entry name" value="Lipase_GDSL_2"/>
    <property type="match status" value="1"/>
</dbReference>
<dbReference type="AlphaFoldDB" id="A0A401IUI0"/>
<dbReference type="Gene3D" id="3.40.50.1110">
    <property type="entry name" value="SGNH hydrolase"/>
    <property type="match status" value="1"/>
</dbReference>
<dbReference type="InterPro" id="IPR051532">
    <property type="entry name" value="Ester_Hydrolysis_Enzymes"/>
</dbReference>
<name>A0A401IUI0_9LACO</name>
<dbReference type="PANTHER" id="PTHR30383:SF5">
    <property type="entry name" value="SGNH HYDROLASE-TYPE ESTERASE DOMAIN-CONTAINING PROTEIN"/>
    <property type="match status" value="1"/>
</dbReference>
<dbReference type="OrthoDB" id="2060945at2"/>
<keyword evidence="3" id="KW-1185">Reference proteome</keyword>
<proteinExistence type="predicted"/>
<dbReference type="SUPFAM" id="SSF52266">
    <property type="entry name" value="SGNH hydrolase"/>
    <property type="match status" value="1"/>
</dbReference>
<feature type="domain" description="SGNH hydrolase-type esterase" evidence="1">
    <location>
        <begin position="417"/>
        <end position="598"/>
    </location>
</feature>
<dbReference type="EMBL" id="BFFP01000028">
    <property type="protein sequence ID" value="GBG95184.1"/>
    <property type="molecule type" value="Genomic_DNA"/>
</dbReference>
<gene>
    <name evidence="2" type="ORF">LFYK43_16430</name>
</gene>
<evidence type="ECO:0000313" key="3">
    <source>
        <dbReference type="Proteomes" id="UP000286848"/>
    </source>
</evidence>
<dbReference type="Proteomes" id="UP000286848">
    <property type="component" value="Unassembled WGS sequence"/>
</dbReference>
<dbReference type="InterPro" id="IPR013830">
    <property type="entry name" value="SGNH_hydro"/>
</dbReference>
<organism evidence="2 3">
    <name type="scientific">Ligilactobacillus salitolerans</name>
    <dbReference type="NCBI Taxonomy" id="1808352"/>
    <lineage>
        <taxon>Bacteria</taxon>
        <taxon>Bacillati</taxon>
        <taxon>Bacillota</taxon>
        <taxon>Bacilli</taxon>
        <taxon>Lactobacillales</taxon>
        <taxon>Lactobacillaceae</taxon>
        <taxon>Ligilactobacillus</taxon>
    </lineage>
</organism>